<evidence type="ECO:0000313" key="2">
    <source>
        <dbReference type="EMBL" id="TBU51974.1"/>
    </source>
</evidence>
<keyword evidence="1" id="KW-0812">Transmembrane</keyword>
<name>A0A4Q9PB95_9APHY</name>
<proteinExistence type="predicted"/>
<evidence type="ECO:0000256" key="1">
    <source>
        <dbReference type="SAM" id="Phobius"/>
    </source>
</evidence>
<reference evidence="2 3" key="1">
    <citation type="submission" date="2019-01" db="EMBL/GenBank/DDBJ databases">
        <title>Draft genome sequences of three monokaryotic isolates of the white-rot basidiomycete fungus Dichomitus squalens.</title>
        <authorList>
            <consortium name="DOE Joint Genome Institute"/>
            <person name="Lopez S.C."/>
            <person name="Andreopoulos B."/>
            <person name="Pangilinan J."/>
            <person name="Lipzen A."/>
            <person name="Riley R."/>
            <person name="Ahrendt S."/>
            <person name="Ng V."/>
            <person name="Barry K."/>
            <person name="Daum C."/>
            <person name="Grigoriev I.V."/>
            <person name="Hilden K.S."/>
            <person name="Makela M.R."/>
            <person name="de Vries R.P."/>
        </authorList>
    </citation>
    <scope>NUCLEOTIDE SEQUENCE [LARGE SCALE GENOMIC DNA]</scope>
    <source>
        <strain evidence="2 3">CBS 464.89</strain>
    </source>
</reference>
<feature type="transmembrane region" description="Helical" evidence="1">
    <location>
        <begin position="80"/>
        <end position="100"/>
    </location>
</feature>
<keyword evidence="1" id="KW-1133">Transmembrane helix</keyword>
<gene>
    <name evidence="2" type="ORF">BD310DRAFT_910357</name>
</gene>
<dbReference type="AlphaFoldDB" id="A0A4Q9PB95"/>
<organism evidence="2 3">
    <name type="scientific">Dichomitus squalens</name>
    <dbReference type="NCBI Taxonomy" id="114155"/>
    <lineage>
        <taxon>Eukaryota</taxon>
        <taxon>Fungi</taxon>
        <taxon>Dikarya</taxon>
        <taxon>Basidiomycota</taxon>
        <taxon>Agaricomycotina</taxon>
        <taxon>Agaricomycetes</taxon>
        <taxon>Polyporales</taxon>
        <taxon>Polyporaceae</taxon>
        <taxon>Dichomitus</taxon>
    </lineage>
</organism>
<keyword evidence="1" id="KW-0472">Membrane</keyword>
<dbReference type="Proteomes" id="UP000292082">
    <property type="component" value="Unassembled WGS sequence"/>
</dbReference>
<protein>
    <submittedName>
        <fullName evidence="2">Uncharacterized protein</fullName>
    </submittedName>
</protein>
<evidence type="ECO:0000313" key="3">
    <source>
        <dbReference type="Proteomes" id="UP000292082"/>
    </source>
</evidence>
<dbReference type="EMBL" id="ML145274">
    <property type="protein sequence ID" value="TBU51974.1"/>
    <property type="molecule type" value="Genomic_DNA"/>
</dbReference>
<sequence length="109" mass="12117">MAEDKHAGVHAASAKLQNGWPRLAGSALALEIGVDCIRPQSEGNQGKLSRDHAYLNAEVSRLEYGMITTYMRFSVKVFDLLLPSISMSPVFNHAVVLYYLHVVPYRTLL</sequence>
<accession>A0A4Q9PB95</accession>
<keyword evidence="3" id="KW-1185">Reference proteome</keyword>